<dbReference type="GO" id="GO:0019867">
    <property type="term" value="C:outer membrane"/>
    <property type="evidence" value="ECO:0007669"/>
    <property type="project" value="InterPro"/>
</dbReference>
<proteinExistence type="predicted"/>
<evidence type="ECO:0000313" key="6">
    <source>
        <dbReference type="Proteomes" id="UP000516305"/>
    </source>
</evidence>
<feature type="chain" id="PRO_5028997882" description="Bacterial surface antigen (D15) domain-containing protein" evidence="3">
    <location>
        <begin position="22"/>
        <end position="374"/>
    </location>
</feature>
<sequence length="374" mass="43360">MPLKKLVIFIFLSLCLHSMKAQNFWSRYWESLTKEESNDGSPSFIVYPTLAFAPETSWEFGLSSLYLYYAKGNPENRLSEFNAFTFYTLEHQYGLWLDHANYGDHDRYMFLGRLRYQSFPLFYHGVGKNTPADPLALVDAQYLLWKEHFLKQIQGYLYAGVYADLQSLSRSNFISQSDQGYPFPSGANGSFNLGLGLSAVYDDRHNVLNVRDGNFTELSFLRYSPFWGSEYNFTSLLVDSRFYRSTTSNQVWANQLLGQFVNGNAPFHMLSLMGGESMMRGYYYGRYRDQNLLAFQSEYRILPFSFSKRWGASFFMAAGQVYPQWENLKLNDFKLAGGAGLRFLIFPQKDIYTRLDFAMTEEGPGFYFFIGEAF</sequence>
<keyword evidence="3" id="KW-0732">Signal</keyword>
<evidence type="ECO:0000259" key="4">
    <source>
        <dbReference type="Pfam" id="PF01103"/>
    </source>
</evidence>
<dbReference type="Gene3D" id="2.40.160.50">
    <property type="entry name" value="membrane protein fhac: a member of the omp85/tpsb transporter family"/>
    <property type="match status" value="1"/>
</dbReference>
<evidence type="ECO:0000313" key="5">
    <source>
        <dbReference type="EMBL" id="QNR23563.1"/>
    </source>
</evidence>
<keyword evidence="2" id="KW-0472">Membrane</keyword>
<comment type="subcellular location">
    <subcellularLocation>
        <location evidence="1">Membrane</location>
    </subcellularLocation>
</comment>
<feature type="signal peptide" evidence="3">
    <location>
        <begin position="1"/>
        <end position="21"/>
    </location>
</feature>
<name>A0A7H0VCW5_9FLAO</name>
<evidence type="ECO:0000256" key="3">
    <source>
        <dbReference type="SAM" id="SignalP"/>
    </source>
</evidence>
<organism evidence="5 6">
    <name type="scientific">Croceimicrobium hydrocarbonivorans</name>
    <dbReference type="NCBI Taxonomy" id="2761580"/>
    <lineage>
        <taxon>Bacteria</taxon>
        <taxon>Pseudomonadati</taxon>
        <taxon>Bacteroidota</taxon>
        <taxon>Flavobacteriia</taxon>
        <taxon>Flavobacteriales</taxon>
        <taxon>Owenweeksiaceae</taxon>
        <taxon>Croceimicrobium</taxon>
    </lineage>
</organism>
<dbReference type="InterPro" id="IPR000184">
    <property type="entry name" value="Bac_surfAg_D15"/>
</dbReference>
<dbReference type="AlphaFoldDB" id="A0A7H0VCW5"/>
<dbReference type="KEGG" id="chyd:H4K34_14420"/>
<feature type="domain" description="Bacterial surface antigen (D15)" evidence="4">
    <location>
        <begin position="182"/>
        <end position="374"/>
    </location>
</feature>
<accession>A0A7H0VCW5</accession>
<gene>
    <name evidence="5" type="ORF">H4K34_14420</name>
</gene>
<reference evidence="5 6" key="1">
    <citation type="submission" date="2020-08" db="EMBL/GenBank/DDBJ databases">
        <title>Croceimicrobium hydrocarbonivorans gen. nov., sp. nov., a novel marine bacterium isolated from a bacterial consortium that degrades polyethylene terephthalate.</title>
        <authorList>
            <person name="Liu R."/>
        </authorList>
    </citation>
    <scope>NUCLEOTIDE SEQUENCE [LARGE SCALE GENOMIC DNA]</scope>
    <source>
        <strain evidence="5 6">A20-9</strain>
    </source>
</reference>
<keyword evidence="6" id="KW-1185">Reference proteome</keyword>
<dbReference type="Proteomes" id="UP000516305">
    <property type="component" value="Chromosome"/>
</dbReference>
<protein>
    <recommendedName>
        <fullName evidence="4">Bacterial surface antigen (D15) domain-containing protein</fullName>
    </recommendedName>
</protein>
<evidence type="ECO:0000256" key="2">
    <source>
        <dbReference type="ARBA" id="ARBA00023136"/>
    </source>
</evidence>
<dbReference type="Pfam" id="PF01103">
    <property type="entry name" value="Omp85"/>
    <property type="match status" value="1"/>
</dbReference>
<evidence type="ECO:0000256" key="1">
    <source>
        <dbReference type="ARBA" id="ARBA00004370"/>
    </source>
</evidence>
<dbReference type="EMBL" id="CP060139">
    <property type="protein sequence ID" value="QNR23563.1"/>
    <property type="molecule type" value="Genomic_DNA"/>
</dbReference>